<dbReference type="AlphaFoldDB" id="A0A178CVU2"/>
<organism evidence="2 3">
    <name type="scientific">Fonsecaea nubica</name>
    <dbReference type="NCBI Taxonomy" id="856822"/>
    <lineage>
        <taxon>Eukaryota</taxon>
        <taxon>Fungi</taxon>
        <taxon>Dikarya</taxon>
        <taxon>Ascomycota</taxon>
        <taxon>Pezizomycotina</taxon>
        <taxon>Eurotiomycetes</taxon>
        <taxon>Chaetothyriomycetidae</taxon>
        <taxon>Chaetothyriales</taxon>
        <taxon>Herpotrichiellaceae</taxon>
        <taxon>Fonsecaea</taxon>
    </lineage>
</organism>
<feature type="region of interest" description="Disordered" evidence="1">
    <location>
        <begin position="138"/>
        <end position="190"/>
    </location>
</feature>
<evidence type="ECO:0000313" key="2">
    <source>
        <dbReference type="EMBL" id="OAL33273.1"/>
    </source>
</evidence>
<evidence type="ECO:0000256" key="1">
    <source>
        <dbReference type="SAM" id="MobiDB-lite"/>
    </source>
</evidence>
<dbReference type="OrthoDB" id="10336244at2759"/>
<gene>
    <name evidence="2" type="ORF">AYO20_07435</name>
</gene>
<comment type="caution">
    <text evidence="2">The sequence shown here is derived from an EMBL/GenBank/DDBJ whole genome shotgun (WGS) entry which is preliminary data.</text>
</comment>
<reference evidence="2 3" key="1">
    <citation type="submission" date="2016-03" db="EMBL/GenBank/DDBJ databases">
        <title>The draft genome sequence of Fonsecaea nubica causative agent of cutaneous subcutaneous infection in human host.</title>
        <authorList>
            <person name="Costa F."/>
            <person name="Sybren D.H."/>
            <person name="Raittz R.T."/>
            <person name="Weiss V.A."/>
            <person name="Leao A.C."/>
            <person name="Gomes R."/>
            <person name="De Souza E.M."/>
            <person name="Pedrosa F.O."/>
            <person name="Steffens M.B."/>
            <person name="Bombassaro A."/>
            <person name="Tadra-Sfeir M.Z."/>
            <person name="Moreno L.F."/>
            <person name="Najafzadeh M.J."/>
            <person name="Felipe M.S."/>
            <person name="Teixeira M."/>
            <person name="Sun J."/>
            <person name="Xi L."/>
            <person name="Castro M.A."/>
            <person name="Vicente V.A."/>
        </authorList>
    </citation>
    <scope>NUCLEOTIDE SEQUENCE [LARGE SCALE GENOMIC DNA]</scope>
    <source>
        <strain evidence="2 3">CBS 269.64</strain>
    </source>
</reference>
<name>A0A178CVU2_9EURO</name>
<dbReference type="GeneID" id="34590846"/>
<feature type="compositionally biased region" description="Basic and acidic residues" evidence="1">
    <location>
        <begin position="165"/>
        <end position="190"/>
    </location>
</feature>
<dbReference type="RefSeq" id="XP_022498285.1">
    <property type="nucleotide sequence ID" value="XM_022645720.1"/>
</dbReference>
<evidence type="ECO:0000313" key="3">
    <source>
        <dbReference type="Proteomes" id="UP000185904"/>
    </source>
</evidence>
<dbReference type="EMBL" id="LVCJ01000052">
    <property type="protein sequence ID" value="OAL33273.1"/>
    <property type="molecule type" value="Genomic_DNA"/>
</dbReference>
<sequence>MDTPGIPAENCESVLEDDGEQQQQQQRENPFENRESVIILNRVGKWQPLLASVDCGLPRHRIDLGTLRRVYDHQVTFIPDEHSHPGFPGSCIGTITLRCNSRDSPDGFKGVFCIVSSDDRGVILTRSLRQRPGHAAILPVANQGNLSTKEEQQQKEKGKKKSQRREKEKSRQKEKDRHEKDKEIRGESSK</sequence>
<feature type="region of interest" description="Disordered" evidence="1">
    <location>
        <begin position="1"/>
        <end position="33"/>
    </location>
</feature>
<proteinExistence type="predicted"/>
<protein>
    <submittedName>
        <fullName evidence="2">Uncharacterized protein</fullName>
    </submittedName>
</protein>
<dbReference type="Proteomes" id="UP000185904">
    <property type="component" value="Unassembled WGS sequence"/>
</dbReference>
<keyword evidence="3" id="KW-1185">Reference proteome</keyword>
<accession>A0A178CVU2</accession>